<keyword evidence="4" id="KW-0175">Coiled coil</keyword>
<dbReference type="eggNOG" id="COG4221">
    <property type="taxonomic scope" value="Bacteria"/>
</dbReference>
<evidence type="ECO:0000256" key="4">
    <source>
        <dbReference type="SAM" id="Coils"/>
    </source>
</evidence>
<dbReference type="PRINTS" id="PR00081">
    <property type="entry name" value="GDHRDH"/>
</dbReference>
<proteinExistence type="inferred from homology"/>
<dbReference type="InterPro" id="IPR020904">
    <property type="entry name" value="Sc_DH/Rdtase_CS"/>
</dbReference>
<feature type="repeat" description="TPR" evidence="3">
    <location>
        <begin position="303"/>
        <end position="336"/>
    </location>
</feature>
<dbReference type="Gene3D" id="3.40.50.720">
    <property type="entry name" value="NAD(P)-binding Rossmann-like Domain"/>
    <property type="match status" value="1"/>
</dbReference>
<dbReference type="PANTHER" id="PTHR42901:SF1">
    <property type="entry name" value="ALCOHOL DEHYDROGENASE"/>
    <property type="match status" value="1"/>
</dbReference>
<dbReference type="RefSeq" id="WP_015694162.1">
    <property type="nucleotide sequence ID" value="NC_016940.1"/>
</dbReference>
<dbReference type="InterPro" id="IPR011990">
    <property type="entry name" value="TPR-like_helical_dom_sf"/>
</dbReference>
<dbReference type="SUPFAM" id="SSF48452">
    <property type="entry name" value="TPR-like"/>
    <property type="match status" value="1"/>
</dbReference>
<evidence type="ECO:0000313" key="6">
    <source>
        <dbReference type="EMBL" id="AFC26577.1"/>
    </source>
</evidence>
<dbReference type="PROSITE" id="PS00061">
    <property type="entry name" value="ADH_SHORT"/>
    <property type="match status" value="1"/>
</dbReference>
<keyword evidence="3" id="KW-0802">TPR repeat</keyword>
<dbReference type="PRINTS" id="PR00080">
    <property type="entry name" value="SDRFAMILY"/>
</dbReference>
<keyword evidence="2" id="KW-0560">Oxidoreductase</keyword>
<dbReference type="GO" id="GO:0016616">
    <property type="term" value="F:oxidoreductase activity, acting on the CH-OH group of donors, NAD or NADP as acceptor"/>
    <property type="evidence" value="ECO:0007669"/>
    <property type="project" value="UniProtKB-ARBA"/>
</dbReference>
<comment type="similarity">
    <text evidence="1">Belongs to the short-chain dehydrogenases/reductases (SDR) family.</text>
</comment>
<dbReference type="Proteomes" id="UP000007519">
    <property type="component" value="Chromosome"/>
</dbReference>
<dbReference type="InterPro" id="IPR036291">
    <property type="entry name" value="NAD(P)-bd_dom_sf"/>
</dbReference>
<dbReference type="OrthoDB" id="9775296at2"/>
<accession>H6L617</accession>
<feature type="compositionally biased region" description="Acidic residues" evidence="5">
    <location>
        <begin position="189"/>
        <end position="205"/>
    </location>
</feature>
<dbReference type="EMBL" id="CP002831">
    <property type="protein sequence ID" value="AFC26577.1"/>
    <property type="molecule type" value="Genomic_DNA"/>
</dbReference>
<sequence length="737" mass="84221">MPQYQLPVLYVAANSEEFQRLQHFFAGSQVQLVANPSPQQLENSEEKVLLLLSDNFLKDHLAMQALSSLMLETERILPIILNGRQKDVNGQIIETPTQTKTIHELMRYRDFWHEEWIRLRKANREAAADELEEIEAKKLFAKRLSTNIGSFLRKINALSPSPWADFEASEFSRLLQAIDITALQKSEEKETEEEQAEIEEAPEIEVESRAEEEILEAESPEETPLEEKEAEEEQAENSVEEIEEEEKTAEEKEPMEAVEEEKVEEIPTVLEKEEEKEVATEKVVLEDENLEAAQEYLTEVRSLDALFVIAETETEEADYEVARLAYERILVLDPSNGRALIWLARLLDRHFEEEEQQLAQEYYKKAIFVNEESAALYYEYALHLRKRFASLFRVNELLHRALEIDPQYELAYLALADCQAKQGQIEAARANYLQACLLNPELQAEELDQLYKVIRPEEQKPLAEELQLPESEEEILRSPHAEEVVFITGATSGIGRATAWQFARAGYRLVLTGRRAACLEELSEQLRENFEQLEVQTLSFDVRNKEEIDAALAKLPESWSNIDILINNAGLAKGRGPIHEGKIEDWETMIDTNLKGLLYLSRAISPIMVQNKKGFIINIGSIAGKEAYSDGNVYCATKAALDMLTKGMRLDLHRYGVRVAAIHPGHVETEFALVRFDGDEEKAKIYDDFTPLRAEDVAETIFFVASRPERVNIQDLLLFANQQASAAVIDRSGKKFE</sequence>
<dbReference type="Gene3D" id="1.25.40.10">
    <property type="entry name" value="Tetratricopeptide repeat domain"/>
    <property type="match status" value="2"/>
</dbReference>
<dbReference type="PANTHER" id="PTHR42901">
    <property type="entry name" value="ALCOHOL DEHYDROGENASE"/>
    <property type="match status" value="1"/>
</dbReference>
<dbReference type="PROSITE" id="PS50005">
    <property type="entry name" value="TPR"/>
    <property type="match status" value="1"/>
</dbReference>
<dbReference type="FunFam" id="3.40.50.720:FF:000047">
    <property type="entry name" value="NADP-dependent L-serine/L-allo-threonine dehydrogenase"/>
    <property type="match status" value="1"/>
</dbReference>
<keyword evidence="7" id="KW-1185">Reference proteome</keyword>
<dbReference type="InterPro" id="IPR019734">
    <property type="entry name" value="TPR_rpt"/>
</dbReference>
<dbReference type="SMART" id="SM00028">
    <property type="entry name" value="TPR"/>
    <property type="match status" value="2"/>
</dbReference>
<dbReference type="AlphaFoldDB" id="H6L617"/>
<feature type="coiled-coil region" evidence="4">
    <location>
        <begin position="117"/>
        <end position="144"/>
    </location>
</feature>
<evidence type="ECO:0000313" key="7">
    <source>
        <dbReference type="Proteomes" id="UP000007519"/>
    </source>
</evidence>
<dbReference type="Pfam" id="PF00106">
    <property type="entry name" value="adh_short"/>
    <property type="match status" value="1"/>
</dbReference>
<reference evidence="6 7" key="1">
    <citation type="journal article" date="2012" name="Stand. Genomic Sci.">
        <title>Complete genome sequencing and analysis of Saprospira grandis str. Lewin, a predatory marine bacterium.</title>
        <authorList>
            <person name="Saw J.H."/>
            <person name="Yuryev A."/>
            <person name="Kanbe M."/>
            <person name="Hou S."/>
            <person name="Young A.G."/>
            <person name="Aizawa S."/>
            <person name="Alam M."/>
        </authorList>
    </citation>
    <scope>NUCLEOTIDE SEQUENCE [LARGE SCALE GENOMIC DNA]</scope>
    <source>
        <strain evidence="6 7">Lewin</strain>
    </source>
</reference>
<name>H6L617_SAPGL</name>
<evidence type="ECO:0000256" key="1">
    <source>
        <dbReference type="ARBA" id="ARBA00006484"/>
    </source>
</evidence>
<dbReference type="SUPFAM" id="SSF51735">
    <property type="entry name" value="NAD(P)-binding Rossmann-fold domains"/>
    <property type="match status" value="1"/>
</dbReference>
<feature type="region of interest" description="Disordered" evidence="5">
    <location>
        <begin position="185"/>
        <end position="264"/>
    </location>
</feature>
<evidence type="ECO:0000256" key="5">
    <source>
        <dbReference type="SAM" id="MobiDB-lite"/>
    </source>
</evidence>
<organism evidence="6 7">
    <name type="scientific">Saprospira grandis (strain Lewin)</name>
    <dbReference type="NCBI Taxonomy" id="984262"/>
    <lineage>
        <taxon>Bacteria</taxon>
        <taxon>Pseudomonadati</taxon>
        <taxon>Bacteroidota</taxon>
        <taxon>Saprospiria</taxon>
        <taxon>Saprospirales</taxon>
        <taxon>Saprospiraceae</taxon>
        <taxon>Saprospira</taxon>
    </lineage>
</organism>
<dbReference type="KEGG" id="sgn:SGRA_3861"/>
<evidence type="ECO:0000256" key="3">
    <source>
        <dbReference type="PROSITE-ProRule" id="PRU00339"/>
    </source>
</evidence>
<dbReference type="eggNOG" id="COG3063">
    <property type="taxonomic scope" value="Bacteria"/>
</dbReference>
<gene>
    <name evidence="6" type="ordered locus">SGRA_3861</name>
</gene>
<evidence type="ECO:0000256" key="2">
    <source>
        <dbReference type="ARBA" id="ARBA00023002"/>
    </source>
</evidence>
<dbReference type="InterPro" id="IPR002347">
    <property type="entry name" value="SDR_fam"/>
</dbReference>
<protein>
    <submittedName>
        <fullName evidence="6">NADP-dependent L-serine/L-allo-threonine dehydrogenase</fullName>
    </submittedName>
</protein>
<feature type="compositionally biased region" description="Acidic residues" evidence="5">
    <location>
        <begin position="213"/>
        <end position="248"/>
    </location>
</feature>
<dbReference type="HOGENOM" id="CLU_022421_0_0_10"/>